<gene>
    <name evidence="2" type="ORF">Q7A36_07565</name>
</gene>
<dbReference type="EMBL" id="JAUTWS010000005">
    <property type="protein sequence ID" value="MDO9708194.1"/>
    <property type="molecule type" value="Genomic_DNA"/>
</dbReference>
<dbReference type="RefSeq" id="WP_305103059.1">
    <property type="nucleotide sequence ID" value="NZ_JAUTWS010000005.1"/>
</dbReference>
<keyword evidence="3" id="KW-1185">Reference proteome</keyword>
<evidence type="ECO:0000313" key="2">
    <source>
        <dbReference type="EMBL" id="MDO9708194.1"/>
    </source>
</evidence>
<evidence type="ECO:0000256" key="1">
    <source>
        <dbReference type="SAM" id="MobiDB-lite"/>
    </source>
</evidence>
<name>A0ABT9DWC8_9PROT</name>
<dbReference type="Pfam" id="PF20115">
    <property type="entry name" value="DUF6505"/>
    <property type="match status" value="1"/>
</dbReference>
<proteinExistence type="predicted"/>
<organism evidence="2 3">
    <name type="scientific">Paracraurococcus lichenis</name>
    <dbReference type="NCBI Taxonomy" id="3064888"/>
    <lineage>
        <taxon>Bacteria</taxon>
        <taxon>Pseudomonadati</taxon>
        <taxon>Pseudomonadota</taxon>
        <taxon>Alphaproteobacteria</taxon>
        <taxon>Acetobacterales</taxon>
        <taxon>Roseomonadaceae</taxon>
        <taxon>Paracraurococcus</taxon>
    </lineage>
</organism>
<dbReference type="InterPro" id="IPR045442">
    <property type="entry name" value="DUF6505"/>
</dbReference>
<comment type="caution">
    <text evidence="2">The sequence shown here is derived from an EMBL/GenBank/DDBJ whole genome shotgun (WGS) entry which is preliminary data.</text>
</comment>
<reference evidence="2 3" key="1">
    <citation type="submission" date="2023-08" db="EMBL/GenBank/DDBJ databases">
        <title>The draft genome sequence of Paracraurococcus sp. LOR1-02.</title>
        <authorList>
            <person name="Kingkaew E."/>
            <person name="Tanasupawat S."/>
        </authorList>
    </citation>
    <scope>NUCLEOTIDE SEQUENCE [LARGE SCALE GENOMIC DNA]</scope>
    <source>
        <strain evidence="2 3">LOR1-02</strain>
    </source>
</reference>
<protein>
    <submittedName>
        <fullName evidence="2">DUF6505 family protein</fullName>
    </submittedName>
</protein>
<evidence type="ECO:0000313" key="3">
    <source>
        <dbReference type="Proteomes" id="UP001243009"/>
    </source>
</evidence>
<feature type="region of interest" description="Disordered" evidence="1">
    <location>
        <begin position="1"/>
        <end position="22"/>
    </location>
</feature>
<sequence length="201" mass="21447">MTAPSRGSAPDPAKGAKPPFETPLCKLPRTVRLDPSDLVVFQRAAEPGEWAVPGGFDFWDEDPASLAGKRRQEFRAGFLGLASFGFSTLVEVAEATPDQREAATAALAAHIRAAYGAPDEAAACAAAEEEIAFAASLCDHPPGTVLALSRAVEDGAVRERFRTLHRREAPHRDFGSLPVFSIVETDDEAPERPDLTSLPPT</sequence>
<accession>A0ABT9DWC8</accession>
<dbReference type="Proteomes" id="UP001243009">
    <property type="component" value="Unassembled WGS sequence"/>
</dbReference>